<evidence type="ECO:0000313" key="3">
    <source>
        <dbReference type="EMBL" id="HJA86764.1"/>
    </source>
</evidence>
<dbReference type="SMART" id="SM00460">
    <property type="entry name" value="TGc"/>
    <property type="match status" value="1"/>
</dbReference>
<organism evidence="3 4">
    <name type="scientific">Candidatus Bacteroides avicola</name>
    <dbReference type="NCBI Taxonomy" id="2838468"/>
    <lineage>
        <taxon>Bacteria</taxon>
        <taxon>Pseudomonadati</taxon>
        <taxon>Bacteroidota</taxon>
        <taxon>Bacteroidia</taxon>
        <taxon>Bacteroidales</taxon>
        <taxon>Bacteroidaceae</taxon>
        <taxon>Bacteroides</taxon>
    </lineage>
</organism>
<dbReference type="InterPro" id="IPR002931">
    <property type="entry name" value="Transglutaminase-like"/>
</dbReference>
<dbReference type="Gene3D" id="3.10.620.30">
    <property type="match status" value="1"/>
</dbReference>
<reference evidence="3" key="1">
    <citation type="journal article" date="2021" name="PeerJ">
        <title>Extensive microbial diversity within the chicken gut microbiome revealed by metagenomics and culture.</title>
        <authorList>
            <person name="Gilroy R."/>
            <person name="Ravi A."/>
            <person name="Getino M."/>
            <person name="Pursley I."/>
            <person name="Horton D.L."/>
            <person name="Alikhan N.F."/>
            <person name="Baker D."/>
            <person name="Gharbi K."/>
            <person name="Hall N."/>
            <person name="Watson M."/>
            <person name="Adriaenssens E.M."/>
            <person name="Foster-Nyarko E."/>
            <person name="Jarju S."/>
            <person name="Secka A."/>
            <person name="Antonio M."/>
            <person name="Oren A."/>
            <person name="Chaudhuri R.R."/>
            <person name="La Ragione R."/>
            <person name="Hildebrand F."/>
            <person name="Pallen M.J."/>
        </authorList>
    </citation>
    <scope>NUCLEOTIDE SEQUENCE</scope>
    <source>
        <strain evidence="3">ChiHjej12B11-9795</strain>
    </source>
</reference>
<dbReference type="Proteomes" id="UP000823862">
    <property type="component" value="Unassembled WGS sequence"/>
</dbReference>
<evidence type="ECO:0000256" key="1">
    <source>
        <dbReference type="SAM" id="SignalP"/>
    </source>
</evidence>
<feature type="chain" id="PRO_5039248451" evidence="1">
    <location>
        <begin position="26"/>
        <end position="899"/>
    </location>
</feature>
<sequence>MRRIMVSLLGLCCLAAFLVSCGGNAHFITDESYRAQVERDFEQKKSQLPHGNLFAVFDTNLTPYEREALQFLYAYMPLPDVADFPGEFFLANVHASQQAAAEMPWGKKVPELLFRHFVLPLRINNEKLDSARIVFYGELKDRVKNLSMSDAILEVNHWCHEKAVYQPSDARTSSPQATVRTAFGRCGEESTLLVAALRSVGIPARQVYTPRWAHTDDNHAWVEAWADGEWHFLGACEPEPVLDLGWFNAPASRGMLMHTDVFGRYNGPEEIMSENPNLTEINITENYAPIASAKVLVTDAEGKPVADACVEFKIYNYGEFYTVGTKYTAADGTCSLSAGLGDMLVWASKDGRFGFAKVSFGKQQELTVKLDKQEGDLFAEDIDIVPPVENAHLPEVTPEQRAENDRRMQQEDSIRNAYTATFFHDDKAREFVATLTGLKPEEADLAAKYLVQSCGNHETLTRFLTMASNEGKASLAVSLLGRNSLSAKDLRDISYDVLLDNFLNTPDVKTDRYISDLLSPRVSIEGLVPYKAFFQTNINGDLADTFRQQPQRLVEWCKDSIAIHDELNTQGMPMSPIGVWKARVADRLSRDVFFVSVARSLGIPAWKDEVTGKVRYQDLIGRDGKKNGTIYDVDFERGSAQEVPPTGLLSATYKPTPVLDDPKYYSHFSMSKCVDGRLQLQNYDENSAVWSTLLKTPRAVPEGYYVMVTGTRLANGGVLAHISSFNIEAGKSTCIPLQMRESKDEIQVIGSFNSETLFTPLDGGKPAAEPMSFLAACGRGYYVVGILGPGQEPTNHALKDIAKLNKDLEAWGRKMVLLFPDETQYKKYHEKDFPGLPSTIIYGFDTHGAAEQIAREMKLRNKSSLPIFIITDTFNRVVFVSQGYTIGLGEQLMRTVRGL</sequence>
<protein>
    <submittedName>
        <fullName evidence="3">Transglutaminase-like domain-containing protein</fullName>
    </submittedName>
</protein>
<name>A0A9D2KWZ0_9BACE</name>
<gene>
    <name evidence="3" type="ORF">H9950_11375</name>
</gene>
<dbReference type="EMBL" id="DWZI01000059">
    <property type="protein sequence ID" value="HJA86764.1"/>
    <property type="molecule type" value="Genomic_DNA"/>
</dbReference>
<dbReference type="AlphaFoldDB" id="A0A9D2KWZ0"/>
<reference evidence="3" key="2">
    <citation type="submission" date="2021-04" db="EMBL/GenBank/DDBJ databases">
        <authorList>
            <person name="Gilroy R."/>
        </authorList>
    </citation>
    <scope>NUCLEOTIDE SEQUENCE</scope>
    <source>
        <strain evidence="3">ChiHjej12B11-9795</strain>
    </source>
</reference>
<accession>A0A9D2KWZ0</accession>
<dbReference type="PROSITE" id="PS51257">
    <property type="entry name" value="PROKAR_LIPOPROTEIN"/>
    <property type="match status" value="1"/>
</dbReference>
<dbReference type="Gene3D" id="2.60.40.1120">
    <property type="entry name" value="Carboxypeptidase-like, regulatory domain"/>
    <property type="match status" value="1"/>
</dbReference>
<dbReference type="PANTHER" id="PTHR35532">
    <property type="entry name" value="SIMILAR TO POLYHYDROXYALKANOATE DEPOLYMERASE"/>
    <property type="match status" value="1"/>
</dbReference>
<feature type="domain" description="Transglutaminase-like" evidence="2">
    <location>
        <begin position="178"/>
        <end position="237"/>
    </location>
</feature>
<dbReference type="InterPro" id="IPR038765">
    <property type="entry name" value="Papain-like_cys_pep_sf"/>
</dbReference>
<dbReference type="SUPFAM" id="SSF54001">
    <property type="entry name" value="Cysteine proteinases"/>
    <property type="match status" value="1"/>
</dbReference>
<evidence type="ECO:0000259" key="2">
    <source>
        <dbReference type="SMART" id="SM00460"/>
    </source>
</evidence>
<evidence type="ECO:0000313" key="4">
    <source>
        <dbReference type="Proteomes" id="UP000823862"/>
    </source>
</evidence>
<dbReference type="PANTHER" id="PTHR35532:SF5">
    <property type="entry name" value="CARBOHYDRATE-BINDING DOMAIN-CONTAINING PROTEIN"/>
    <property type="match status" value="1"/>
</dbReference>
<comment type="caution">
    <text evidence="3">The sequence shown here is derived from an EMBL/GenBank/DDBJ whole genome shotgun (WGS) entry which is preliminary data.</text>
</comment>
<keyword evidence="1" id="KW-0732">Signal</keyword>
<feature type="signal peptide" evidence="1">
    <location>
        <begin position="1"/>
        <end position="25"/>
    </location>
</feature>
<dbReference type="Pfam" id="PF01841">
    <property type="entry name" value="Transglut_core"/>
    <property type="match status" value="1"/>
</dbReference>
<proteinExistence type="predicted"/>